<sequence length="118" mass="13382">MSWSNGFFAKTMIPDHHAVQIPLTKRQHALDISTKFLGVAEGIDVDNLSKRVFKLQESGKITTEMAQWAKIIRLDGNASIHSDEEFTESEARELLNFVETFLLYSFTLPEMVAANKHT</sequence>
<comment type="caution">
    <text evidence="2">The sequence shown here is derived from an EMBL/GenBank/DDBJ whole genome shotgun (WGS) entry which is preliminary data.</text>
</comment>
<organism evidence="2 3">
    <name type="scientific">Xenorhabdus eapokensis</name>
    <dbReference type="NCBI Taxonomy" id="1873482"/>
    <lineage>
        <taxon>Bacteria</taxon>
        <taxon>Pseudomonadati</taxon>
        <taxon>Pseudomonadota</taxon>
        <taxon>Gammaproteobacteria</taxon>
        <taxon>Enterobacterales</taxon>
        <taxon>Morganellaceae</taxon>
        <taxon>Xenorhabdus</taxon>
    </lineage>
</organism>
<dbReference type="AlphaFoldDB" id="A0A1Q5TGL6"/>
<dbReference type="EMBL" id="MKGQ01000060">
    <property type="protein sequence ID" value="OKO99360.1"/>
    <property type="molecule type" value="Genomic_DNA"/>
</dbReference>
<keyword evidence="3" id="KW-1185">Reference proteome</keyword>
<protein>
    <recommendedName>
        <fullName evidence="1">DUF4145 domain-containing protein</fullName>
    </recommendedName>
</protein>
<evidence type="ECO:0000259" key="1">
    <source>
        <dbReference type="Pfam" id="PF13643"/>
    </source>
</evidence>
<dbReference type="InterPro" id="IPR025285">
    <property type="entry name" value="DUF4145"/>
</dbReference>
<accession>A0A1Q5TGL6</accession>
<reference evidence="2 3" key="1">
    <citation type="submission" date="2016-09" db="EMBL/GenBank/DDBJ databases">
        <title>Xenorhabdus thuongxuanensis sp. nov. and Xenorhabdus eapokensis sp. nov., isolated from Steinernema species.</title>
        <authorList>
            <person name="Kaempfer P."/>
            <person name="Tobias N.J."/>
            <person name="Phan Ke L."/>
            <person name="Bode H.B."/>
            <person name="Glaeser S.P."/>
        </authorList>
    </citation>
    <scope>NUCLEOTIDE SEQUENCE [LARGE SCALE GENOMIC DNA]</scope>
    <source>
        <strain evidence="2 3">DL20</strain>
    </source>
</reference>
<name>A0A1Q5TGL6_9GAMM</name>
<proteinExistence type="predicted"/>
<evidence type="ECO:0000313" key="2">
    <source>
        <dbReference type="EMBL" id="OKO99360.1"/>
    </source>
</evidence>
<evidence type="ECO:0000313" key="3">
    <source>
        <dbReference type="Proteomes" id="UP000186268"/>
    </source>
</evidence>
<dbReference type="Proteomes" id="UP000186268">
    <property type="component" value="Unassembled WGS sequence"/>
</dbReference>
<dbReference type="Pfam" id="PF13643">
    <property type="entry name" value="DUF4145"/>
    <property type="match status" value="1"/>
</dbReference>
<feature type="domain" description="DUF4145" evidence="1">
    <location>
        <begin position="42"/>
        <end position="99"/>
    </location>
</feature>
<gene>
    <name evidence="2" type="ORF">Xedl_03727</name>
</gene>